<accession>A0A930XU21</accession>
<feature type="transmembrane region" description="Helical" evidence="6">
    <location>
        <begin position="467"/>
        <end position="484"/>
    </location>
</feature>
<dbReference type="Gene3D" id="1.20.1740.10">
    <property type="entry name" value="Amino acid/polyamine transporter I"/>
    <property type="match status" value="1"/>
</dbReference>
<feature type="transmembrane region" description="Helical" evidence="6">
    <location>
        <begin position="242"/>
        <end position="266"/>
    </location>
</feature>
<organism evidence="7 8">
    <name type="scientific">Flavobacterium soyangense</name>
    <dbReference type="NCBI Taxonomy" id="2023265"/>
    <lineage>
        <taxon>Bacteria</taxon>
        <taxon>Pseudomonadati</taxon>
        <taxon>Bacteroidota</taxon>
        <taxon>Flavobacteriia</taxon>
        <taxon>Flavobacteriales</taxon>
        <taxon>Flavobacteriaceae</taxon>
        <taxon>Flavobacterium</taxon>
    </lineage>
</organism>
<feature type="transmembrane region" description="Helical" evidence="6">
    <location>
        <begin position="441"/>
        <end position="461"/>
    </location>
</feature>
<dbReference type="PANTHER" id="PTHR43243:SF4">
    <property type="entry name" value="CATIONIC AMINO ACID TRANSPORTER 4"/>
    <property type="match status" value="1"/>
</dbReference>
<dbReference type="GO" id="GO:0016020">
    <property type="term" value="C:membrane"/>
    <property type="evidence" value="ECO:0007669"/>
    <property type="project" value="UniProtKB-SubCell"/>
</dbReference>
<dbReference type="Proteomes" id="UP000646211">
    <property type="component" value="Unassembled WGS sequence"/>
</dbReference>
<feature type="transmembrane region" description="Helical" evidence="6">
    <location>
        <begin position="103"/>
        <end position="127"/>
    </location>
</feature>
<evidence type="ECO:0000256" key="3">
    <source>
        <dbReference type="ARBA" id="ARBA00022692"/>
    </source>
</evidence>
<sequence length="496" mass="53706">MSIWRRKPLAQLLAEAADSEKGLKRTLTAWSLIALGIGAIIGAGLFVRTAMAASQNAGPSVTIAFIVAAIGCALAGLCYAELSSSIPISGSAYTYTYATMGEFLAWIIGWDLILEYAVGAATVGIAWSEYLNNFLVNVLHISPIPFEFSHSPFQKMVDPVTQVTHHGIINLPALFIVGLITLLLIKGIQESAFVNGIIVIVKVTIVILIIAIGWHFINPANHTPYIPAASVFTDEHGIDHSYGGIMGILGAAGTVFFAFIGFDAVSTAAQETKNPKKAMPIGILGSLAVCTILYILFAHVLTGVATVEDFRTGGKEASVAFAINKYMISYTWLGQLVTVAILFGFTSVILVMLLGQSRVFYAMGKDGLLPKIFSDLHSKFKTPYKANFAILIIVGAFAAFVPGDIVGDMTSIGTLFAFVLVCISVIILRKTEPDMKREFRTPWVPFVPILGVLVCLSMMYGLGWPNWLRLFLWMAIGIVIYFTYSKKNSVLNNPKK</sequence>
<dbReference type="GO" id="GO:0015171">
    <property type="term" value="F:amino acid transmembrane transporter activity"/>
    <property type="evidence" value="ECO:0007669"/>
    <property type="project" value="TreeGrafter"/>
</dbReference>
<evidence type="ECO:0000313" key="7">
    <source>
        <dbReference type="EMBL" id="MBF2708105.1"/>
    </source>
</evidence>
<keyword evidence="8" id="KW-1185">Reference proteome</keyword>
<dbReference type="EMBL" id="JADHEC010000009">
    <property type="protein sequence ID" value="MBF2708105.1"/>
    <property type="molecule type" value="Genomic_DNA"/>
</dbReference>
<dbReference type="Pfam" id="PF13520">
    <property type="entry name" value="AA_permease_2"/>
    <property type="match status" value="1"/>
</dbReference>
<keyword evidence="3 6" id="KW-0812">Transmembrane</keyword>
<dbReference type="PANTHER" id="PTHR43243">
    <property type="entry name" value="INNER MEMBRANE TRANSPORTER YGJI-RELATED"/>
    <property type="match status" value="1"/>
</dbReference>
<feature type="transmembrane region" description="Helical" evidence="6">
    <location>
        <begin position="386"/>
        <end position="403"/>
    </location>
</feature>
<feature type="transmembrane region" description="Helical" evidence="6">
    <location>
        <begin position="409"/>
        <end position="429"/>
    </location>
</feature>
<reference evidence="7" key="1">
    <citation type="submission" date="2020-11" db="EMBL/GenBank/DDBJ databases">
        <title>Genome of Flavobacterium soyangense.</title>
        <authorList>
            <person name="Liu Q."/>
            <person name="Xin Y.-H."/>
        </authorList>
    </citation>
    <scope>NUCLEOTIDE SEQUENCE</scope>
    <source>
        <strain evidence="7">CGMCC 1.13493</strain>
    </source>
</reference>
<feature type="transmembrane region" description="Helical" evidence="6">
    <location>
        <begin position="192"/>
        <end position="217"/>
    </location>
</feature>
<protein>
    <submittedName>
        <fullName evidence="7">Amino acid permease</fullName>
    </submittedName>
</protein>
<feature type="transmembrane region" description="Helical" evidence="6">
    <location>
        <begin position="332"/>
        <end position="355"/>
    </location>
</feature>
<evidence type="ECO:0000256" key="2">
    <source>
        <dbReference type="ARBA" id="ARBA00022448"/>
    </source>
</evidence>
<evidence type="ECO:0000256" key="4">
    <source>
        <dbReference type="ARBA" id="ARBA00022989"/>
    </source>
</evidence>
<dbReference type="AlphaFoldDB" id="A0A930XU21"/>
<evidence type="ECO:0000256" key="5">
    <source>
        <dbReference type="ARBA" id="ARBA00023136"/>
    </source>
</evidence>
<evidence type="ECO:0000256" key="1">
    <source>
        <dbReference type="ARBA" id="ARBA00004141"/>
    </source>
</evidence>
<keyword evidence="2" id="KW-0813">Transport</keyword>
<feature type="transmembrane region" description="Helical" evidence="6">
    <location>
        <begin position="278"/>
        <end position="301"/>
    </location>
</feature>
<comment type="subcellular location">
    <subcellularLocation>
        <location evidence="1">Membrane</location>
        <topology evidence="1">Multi-pass membrane protein</topology>
    </subcellularLocation>
</comment>
<proteinExistence type="predicted"/>
<keyword evidence="5 6" id="KW-0472">Membrane</keyword>
<dbReference type="RefSeq" id="WP_194311366.1">
    <property type="nucleotide sequence ID" value="NZ_JADHEC010000009.1"/>
</dbReference>
<feature type="transmembrane region" description="Helical" evidence="6">
    <location>
        <begin position="167"/>
        <end position="185"/>
    </location>
</feature>
<feature type="transmembrane region" description="Helical" evidence="6">
    <location>
        <begin position="63"/>
        <end position="82"/>
    </location>
</feature>
<feature type="transmembrane region" description="Helical" evidence="6">
    <location>
        <begin position="29"/>
        <end position="51"/>
    </location>
</feature>
<keyword evidence="4 6" id="KW-1133">Transmembrane helix</keyword>
<comment type="caution">
    <text evidence="7">The sequence shown here is derived from an EMBL/GenBank/DDBJ whole genome shotgun (WGS) entry which is preliminary data.</text>
</comment>
<dbReference type="PIRSF" id="PIRSF006060">
    <property type="entry name" value="AA_transporter"/>
    <property type="match status" value="1"/>
</dbReference>
<gene>
    <name evidence="7" type="ORF">IR213_05815</name>
</gene>
<dbReference type="InterPro" id="IPR002293">
    <property type="entry name" value="AA/rel_permease1"/>
</dbReference>
<name>A0A930XU21_9FLAO</name>
<evidence type="ECO:0000256" key="6">
    <source>
        <dbReference type="SAM" id="Phobius"/>
    </source>
</evidence>
<evidence type="ECO:0000313" key="8">
    <source>
        <dbReference type="Proteomes" id="UP000646211"/>
    </source>
</evidence>